<proteinExistence type="predicted"/>
<dbReference type="GeneID" id="45958096"/>
<evidence type="ECO:0000313" key="3">
    <source>
        <dbReference type="EMBL" id="ANL85572.1"/>
    </source>
</evidence>
<dbReference type="Pfam" id="PF01557">
    <property type="entry name" value="FAA_hydrolase"/>
    <property type="match status" value="1"/>
</dbReference>
<reference evidence="4 6" key="2">
    <citation type="submission" date="2020-11" db="EMBL/GenBank/DDBJ databases">
        <title>Indigenous Rhizobia Nodulating Common beans in Western Kenya.</title>
        <authorList>
            <person name="Wekesa C.S."/>
            <person name="Oelmueller R."/>
            <person name="Furch A.C."/>
        </authorList>
    </citation>
    <scope>NUCLEOTIDE SEQUENCE [LARGE SCALE GENOMIC DNA]</scope>
    <source>
        <strain evidence="6">BS3</strain>
        <strain evidence="4">S3</strain>
    </source>
</reference>
<evidence type="ECO:0000313" key="4">
    <source>
        <dbReference type="EMBL" id="QPK10034.1"/>
    </source>
</evidence>
<evidence type="ECO:0000256" key="1">
    <source>
        <dbReference type="ARBA" id="ARBA00022723"/>
    </source>
</evidence>
<evidence type="ECO:0000259" key="2">
    <source>
        <dbReference type="Pfam" id="PF01557"/>
    </source>
</evidence>
<gene>
    <name evidence="3" type="ORF">AMC81_CH02813</name>
    <name evidence="4" type="ORF">HER27_005600</name>
</gene>
<accession>A0A192TCK3</accession>
<dbReference type="GO" id="GO:0018773">
    <property type="term" value="F:acetylpyruvate hydrolase activity"/>
    <property type="evidence" value="ECO:0007669"/>
    <property type="project" value="TreeGrafter"/>
</dbReference>
<keyword evidence="5" id="KW-1185">Reference proteome</keyword>
<keyword evidence="4" id="KW-0378">Hydrolase</keyword>
<dbReference type="EMBL" id="CP013568">
    <property type="protein sequence ID" value="ANL85572.1"/>
    <property type="molecule type" value="Genomic_DNA"/>
</dbReference>
<dbReference type="Gene3D" id="3.90.850.10">
    <property type="entry name" value="Fumarylacetoacetase-like, C-terminal domain"/>
    <property type="match status" value="1"/>
</dbReference>
<dbReference type="Proteomes" id="UP000540266">
    <property type="component" value="Chromosome"/>
</dbReference>
<dbReference type="RefSeq" id="WP_010023807.1">
    <property type="nucleotide sequence ID" value="NZ_CP013532.1"/>
</dbReference>
<organism evidence="4 6">
    <name type="scientific">Rhizobium phaseoli</name>
    <dbReference type="NCBI Taxonomy" id="396"/>
    <lineage>
        <taxon>Bacteria</taxon>
        <taxon>Pseudomonadati</taxon>
        <taxon>Pseudomonadota</taxon>
        <taxon>Alphaproteobacteria</taxon>
        <taxon>Hyphomicrobiales</taxon>
        <taxon>Rhizobiaceae</taxon>
        <taxon>Rhizobium/Agrobacterium group</taxon>
        <taxon>Rhizobium</taxon>
    </lineage>
</organism>
<dbReference type="InterPro" id="IPR036663">
    <property type="entry name" value="Fumarylacetoacetase_C_sf"/>
</dbReference>
<evidence type="ECO:0000313" key="6">
    <source>
        <dbReference type="Proteomes" id="UP000540266"/>
    </source>
</evidence>
<dbReference type="InterPro" id="IPR011234">
    <property type="entry name" value="Fumarylacetoacetase-like_C"/>
</dbReference>
<dbReference type="EMBL" id="CP064931">
    <property type="protein sequence ID" value="QPK10034.1"/>
    <property type="molecule type" value="Genomic_DNA"/>
</dbReference>
<dbReference type="AlphaFoldDB" id="A0A192TCK3"/>
<evidence type="ECO:0000313" key="5">
    <source>
        <dbReference type="Proteomes" id="UP000078551"/>
    </source>
</evidence>
<dbReference type="SUPFAM" id="SSF56529">
    <property type="entry name" value="FAH"/>
    <property type="match status" value="1"/>
</dbReference>
<sequence>MSDPATVIPLPKPVLLPVDGSDERFPVRRIYCVGRNYADHAIEMGHDPSREPPFFFQKNAENLLPPGSAFPYPPLSNDVHYEVECVLALKSGGANIQAELALDCIYGYGVGIDFTRRDLQGEAKKLGRPWEVAKAFEHSAPVSAIVPASRIGHPGEGRIWLEQNGKRVQDGDLNQMIWKVPEIIAELSKLFVLAPGDVVMTGTPAGVGAVAKGDRITCGIDGVATLSVEVI</sequence>
<feature type="domain" description="Fumarylacetoacetase-like C-terminal" evidence="2">
    <location>
        <begin position="30"/>
        <end position="230"/>
    </location>
</feature>
<keyword evidence="1" id="KW-0479">Metal-binding</keyword>
<protein>
    <submittedName>
        <fullName evidence="4">Fumarylacetoacetate hydrolase family protein</fullName>
    </submittedName>
    <submittedName>
        <fullName evidence="3">Fumarylacetoacetate hydrolase protein</fullName>
    </submittedName>
</protein>
<dbReference type="Proteomes" id="UP000078551">
    <property type="component" value="Chromosome"/>
</dbReference>
<reference evidence="3 5" key="1">
    <citation type="submission" date="2015-11" db="EMBL/GenBank/DDBJ databases">
        <title>The limits of bacterial species coexistence and the symbiotic plasmid transference in sympatric Rhizobium populations.</title>
        <authorList>
            <person name="Perez-Carrascal O.M."/>
            <person name="VanInsberghe D."/>
            <person name="Juarez S."/>
            <person name="Polz M.F."/>
            <person name="Vinuesa P."/>
            <person name="Gonzalez V."/>
        </authorList>
    </citation>
    <scope>NUCLEOTIDE SEQUENCE [LARGE SCALE GENOMIC DNA]</scope>
    <source>
        <strain evidence="3 5">N771</strain>
    </source>
</reference>
<dbReference type="GO" id="GO:0046872">
    <property type="term" value="F:metal ion binding"/>
    <property type="evidence" value="ECO:0007669"/>
    <property type="project" value="UniProtKB-KW"/>
</dbReference>
<dbReference type="STRING" id="396.AMC85_CH02816"/>
<name>A0A192TCK3_9HYPH</name>
<dbReference type="PANTHER" id="PTHR11820">
    <property type="entry name" value="ACYLPYRUVASE"/>
    <property type="match status" value="1"/>
</dbReference>
<dbReference type="PANTHER" id="PTHR11820:SF90">
    <property type="entry name" value="FLUTATHIONE S-TRANSFERASE"/>
    <property type="match status" value="1"/>
</dbReference>